<evidence type="ECO:0000256" key="3">
    <source>
        <dbReference type="ARBA" id="ARBA00023242"/>
    </source>
</evidence>
<keyword evidence="7" id="KW-1185">Reference proteome</keyword>
<evidence type="ECO:0000256" key="5">
    <source>
        <dbReference type="ARBA" id="ARBA00026071"/>
    </source>
</evidence>
<reference evidence="7" key="1">
    <citation type="submission" date="2014-05" db="EMBL/GenBank/DDBJ databases">
        <title>The genome and life-stage specific transcriptomes of Globodera pallida elucidate key aspects of plant parasitism by a cyst nematode.</title>
        <authorList>
            <person name="Cotton J.A."/>
            <person name="Lilley C.J."/>
            <person name="Jones L.M."/>
            <person name="Kikuchi T."/>
            <person name="Reid A.J."/>
            <person name="Thorpe P."/>
            <person name="Tsai I.J."/>
            <person name="Beasley H."/>
            <person name="Blok V."/>
            <person name="Cock P.J.A."/>
            <person name="Van den Akker S.E."/>
            <person name="Holroyd N."/>
            <person name="Hunt M."/>
            <person name="Mantelin S."/>
            <person name="Naghra H."/>
            <person name="Pain A."/>
            <person name="Palomares-Rius J.E."/>
            <person name="Zarowiecki M."/>
            <person name="Berriman M."/>
            <person name="Jones J.T."/>
            <person name="Urwin P.E."/>
        </authorList>
    </citation>
    <scope>NUCLEOTIDE SEQUENCE [LARGE SCALE GENOMIC DNA]</scope>
    <source>
        <strain evidence="7">Lindley</strain>
    </source>
</reference>
<keyword evidence="1 6" id="KW-0963">Cytoplasm</keyword>
<dbReference type="SUPFAM" id="SSF56235">
    <property type="entry name" value="N-terminal nucleophile aminohydrolases (Ntn hydrolases)"/>
    <property type="match status" value="2"/>
</dbReference>
<accession>A0A183CLL6</accession>
<evidence type="ECO:0000256" key="1">
    <source>
        <dbReference type="ARBA" id="ARBA00022490"/>
    </source>
</evidence>
<dbReference type="GO" id="GO:0051603">
    <property type="term" value="P:proteolysis involved in protein catabolic process"/>
    <property type="evidence" value="ECO:0007669"/>
    <property type="project" value="InterPro"/>
</dbReference>
<dbReference type="PROSITE" id="PS00854">
    <property type="entry name" value="PROTEASOME_BETA_1"/>
    <property type="match status" value="1"/>
</dbReference>
<dbReference type="Proteomes" id="UP000050741">
    <property type="component" value="Unassembled WGS sequence"/>
</dbReference>
<evidence type="ECO:0000313" key="7">
    <source>
        <dbReference type="Proteomes" id="UP000050741"/>
    </source>
</evidence>
<comment type="function">
    <text evidence="6">Component of the proteasome, a multicatalytic proteinase complex which is characterized by its ability to cleave peptides with Arg, Phe, Tyr, Leu, and Glu adjacent to the leaving group at neutral or slightly basic pH. The proteasome has an ATP-dependent proteolytic activity.</text>
</comment>
<dbReference type="Gene3D" id="3.60.20.10">
    <property type="entry name" value="Glutamine Phosphoribosylpyrophosphate, subunit 1, domain 1"/>
    <property type="match status" value="2"/>
</dbReference>
<evidence type="ECO:0000256" key="4">
    <source>
        <dbReference type="ARBA" id="ARBA00024953"/>
    </source>
</evidence>
<dbReference type="PANTHER" id="PTHR32194">
    <property type="entry name" value="METALLOPROTEASE TLDD"/>
    <property type="match status" value="1"/>
</dbReference>
<comment type="subunit">
    <text evidence="5">The 26S proteasome consists of a 20S proteasome core and two 19S regulatory subunits. The 20S proteasome core is composed of 28 subunits that are arranged in four stacked rings, resulting in a barrel-shaped structure. The two end rings are each formed by seven alpha subunits, and the two central rings are each formed by seven beta subunits. The catalytic chamber with the active sites is on the inside of the barrel.</text>
</comment>
<dbReference type="WBParaSite" id="GPLIN_001377200">
    <property type="protein sequence ID" value="GPLIN_001377200"/>
    <property type="gene ID" value="GPLIN_001377200"/>
</dbReference>
<name>A0A183CLL6_GLOPA</name>
<dbReference type="InterPro" id="IPR023333">
    <property type="entry name" value="Proteasome_suB-type"/>
</dbReference>
<evidence type="ECO:0000256" key="2">
    <source>
        <dbReference type="ARBA" id="ARBA00022942"/>
    </source>
</evidence>
<keyword evidence="2 6" id="KW-0647">Proteasome</keyword>
<evidence type="ECO:0000313" key="8">
    <source>
        <dbReference type="WBParaSite" id="GPLIN_001377200"/>
    </source>
</evidence>
<reference evidence="8" key="2">
    <citation type="submission" date="2016-06" db="UniProtKB">
        <authorList>
            <consortium name="WormBaseParasite"/>
        </authorList>
    </citation>
    <scope>IDENTIFICATION</scope>
</reference>
<dbReference type="AlphaFoldDB" id="A0A183CLL6"/>
<dbReference type="GO" id="GO:0005839">
    <property type="term" value="C:proteasome core complex"/>
    <property type="evidence" value="ECO:0007669"/>
    <property type="project" value="InterPro"/>
</dbReference>
<comment type="subcellular location">
    <subcellularLocation>
        <location evidence="6">Cytoplasm</location>
    </subcellularLocation>
    <subcellularLocation>
        <location evidence="6">Nucleus</location>
    </subcellularLocation>
</comment>
<organism evidence="7 8">
    <name type="scientific">Globodera pallida</name>
    <name type="common">Potato cyst nematode worm</name>
    <name type="synonym">Heterodera pallida</name>
    <dbReference type="NCBI Taxonomy" id="36090"/>
    <lineage>
        <taxon>Eukaryota</taxon>
        <taxon>Metazoa</taxon>
        <taxon>Ecdysozoa</taxon>
        <taxon>Nematoda</taxon>
        <taxon>Chromadorea</taxon>
        <taxon>Rhabditida</taxon>
        <taxon>Tylenchina</taxon>
        <taxon>Tylenchomorpha</taxon>
        <taxon>Tylenchoidea</taxon>
        <taxon>Heteroderidae</taxon>
        <taxon>Heteroderinae</taxon>
        <taxon>Globodera</taxon>
    </lineage>
</organism>
<comment type="subunit">
    <text evidence="6">Component of the proteasome complex.</text>
</comment>
<dbReference type="PANTHER" id="PTHR32194:SF6">
    <property type="entry name" value="PROTEASOME SUBUNIT BETA"/>
    <property type="match status" value="1"/>
</dbReference>
<dbReference type="InterPro" id="IPR001353">
    <property type="entry name" value="Proteasome_sua/b"/>
</dbReference>
<sequence>MTITAGTVMALAYSGGVAVATDRTAFSGRTPRFQNSTRQYRLNDFCLVSFSGDFADFQWLQNLLERHQIELQNSTRQYRLNDFCLVSFSGDFADFQWLQNLLERHQIELQIDAGMDYMKPKMVHAFLASLFYQRRSKMNPILNTVVVSGMQQVDFHAGKTRPFIGIVDIRGSAYERLLDDEEGGWTHFIRFIIHPTDDVTFPLMFTLLPRPLSDPIRPFNHRPICS</sequence>
<dbReference type="GO" id="GO:0005737">
    <property type="term" value="C:cytoplasm"/>
    <property type="evidence" value="ECO:0007669"/>
    <property type="project" value="UniProtKB-SubCell"/>
</dbReference>
<evidence type="ECO:0000256" key="6">
    <source>
        <dbReference type="RuleBase" id="RU004203"/>
    </source>
</evidence>
<dbReference type="InterPro" id="IPR029055">
    <property type="entry name" value="Ntn_hydrolases_N"/>
</dbReference>
<protein>
    <recommendedName>
        <fullName evidence="6">Proteasome subunit beta</fullName>
    </recommendedName>
</protein>
<dbReference type="InterPro" id="IPR016050">
    <property type="entry name" value="Proteasome_bsu_CS"/>
</dbReference>
<comment type="similarity">
    <text evidence="6">Belongs to the peptidase T1B family.</text>
</comment>
<keyword evidence="3 6" id="KW-0539">Nucleus</keyword>
<comment type="function">
    <text evidence="4">Non-catalytic component of the proteasome, a multicatalytic proteinase complex which is characterized by its ability to cleave peptides with Arg, Phe, Tyr, Leu, and Glu adjacent to the leaving group at neutral or slightly basic pH. The proteasome has an ATP-dependent proteolytic activity.</text>
</comment>
<dbReference type="Pfam" id="PF00227">
    <property type="entry name" value="Proteasome"/>
    <property type="match status" value="1"/>
</dbReference>
<proteinExistence type="inferred from homology"/>
<dbReference type="GO" id="GO:0005634">
    <property type="term" value="C:nucleus"/>
    <property type="evidence" value="ECO:0007669"/>
    <property type="project" value="UniProtKB-SubCell"/>
</dbReference>